<dbReference type="Proteomes" id="UP000799537">
    <property type="component" value="Unassembled WGS sequence"/>
</dbReference>
<dbReference type="EMBL" id="ML993584">
    <property type="protein sequence ID" value="KAF2171132.1"/>
    <property type="molecule type" value="Genomic_DNA"/>
</dbReference>
<dbReference type="GeneID" id="54558058"/>
<dbReference type="PANTHER" id="PTHR42085:SF1">
    <property type="entry name" value="F-BOX DOMAIN-CONTAINING PROTEIN"/>
    <property type="match status" value="1"/>
</dbReference>
<gene>
    <name evidence="1" type="ORF">M409DRAFT_19102</name>
</gene>
<sequence length="189" mass="21352">MDNSPLNKLSAELRNQIYELALTSDNPVSISDGSAVQPPLTRTCKQIRSESLLLSYGLNSITAIISAPTRDPNSDNLFHTSVDRIVVWAKSTPTECHHAVTSLKFSLATGRDWIFNRLNWDRRSSALRELRGELKCQGYEKDRVLVLGEKACEILIADRGHVLRTKLWDQTNAIKAFFEDVGFKYEVDE</sequence>
<proteinExistence type="predicted"/>
<dbReference type="OrthoDB" id="3650885at2759"/>
<dbReference type="RefSeq" id="XP_033672021.1">
    <property type="nucleotide sequence ID" value="XM_033804786.1"/>
</dbReference>
<evidence type="ECO:0000313" key="2">
    <source>
        <dbReference type="Proteomes" id="UP000799537"/>
    </source>
</evidence>
<reference evidence="1" key="1">
    <citation type="journal article" date="2020" name="Stud. Mycol.">
        <title>101 Dothideomycetes genomes: a test case for predicting lifestyles and emergence of pathogens.</title>
        <authorList>
            <person name="Haridas S."/>
            <person name="Albert R."/>
            <person name="Binder M."/>
            <person name="Bloem J."/>
            <person name="Labutti K."/>
            <person name="Salamov A."/>
            <person name="Andreopoulos B."/>
            <person name="Baker S."/>
            <person name="Barry K."/>
            <person name="Bills G."/>
            <person name="Bluhm B."/>
            <person name="Cannon C."/>
            <person name="Castanera R."/>
            <person name="Culley D."/>
            <person name="Daum C."/>
            <person name="Ezra D."/>
            <person name="Gonzalez J."/>
            <person name="Henrissat B."/>
            <person name="Kuo A."/>
            <person name="Liang C."/>
            <person name="Lipzen A."/>
            <person name="Lutzoni F."/>
            <person name="Magnuson J."/>
            <person name="Mondo S."/>
            <person name="Nolan M."/>
            <person name="Ohm R."/>
            <person name="Pangilinan J."/>
            <person name="Park H.-J."/>
            <person name="Ramirez L."/>
            <person name="Alfaro M."/>
            <person name="Sun H."/>
            <person name="Tritt A."/>
            <person name="Yoshinaga Y."/>
            <person name="Zwiers L.-H."/>
            <person name="Turgeon B."/>
            <person name="Goodwin S."/>
            <person name="Spatafora J."/>
            <person name="Crous P."/>
            <person name="Grigoriev I."/>
        </authorList>
    </citation>
    <scope>NUCLEOTIDE SEQUENCE</scope>
    <source>
        <strain evidence="1">ATCC 36951</strain>
    </source>
</reference>
<protein>
    <submittedName>
        <fullName evidence="1">Uncharacterized protein</fullName>
    </submittedName>
</protein>
<evidence type="ECO:0000313" key="1">
    <source>
        <dbReference type="EMBL" id="KAF2171132.1"/>
    </source>
</evidence>
<accession>A0A6A6CZ22</accession>
<dbReference type="AlphaFoldDB" id="A0A6A6CZ22"/>
<dbReference type="InterPro" id="IPR038883">
    <property type="entry name" value="AN11006-like"/>
</dbReference>
<dbReference type="PANTHER" id="PTHR42085">
    <property type="entry name" value="F-BOX DOMAIN-CONTAINING PROTEIN"/>
    <property type="match status" value="1"/>
</dbReference>
<name>A0A6A6CZ22_ZASCE</name>
<keyword evidence="2" id="KW-1185">Reference proteome</keyword>
<organism evidence="1 2">
    <name type="scientific">Zasmidium cellare ATCC 36951</name>
    <dbReference type="NCBI Taxonomy" id="1080233"/>
    <lineage>
        <taxon>Eukaryota</taxon>
        <taxon>Fungi</taxon>
        <taxon>Dikarya</taxon>
        <taxon>Ascomycota</taxon>
        <taxon>Pezizomycotina</taxon>
        <taxon>Dothideomycetes</taxon>
        <taxon>Dothideomycetidae</taxon>
        <taxon>Mycosphaerellales</taxon>
        <taxon>Mycosphaerellaceae</taxon>
        <taxon>Zasmidium</taxon>
    </lineage>
</organism>